<name>A0A5B9P8Z1_9BACT</name>
<feature type="chain" id="PRO_5023071089" evidence="1">
    <location>
        <begin position="24"/>
        <end position="388"/>
    </location>
</feature>
<dbReference type="CDD" id="cd00688">
    <property type="entry name" value="ISOPREN_C2_like"/>
    <property type="match status" value="1"/>
</dbReference>
<evidence type="ECO:0000313" key="3">
    <source>
        <dbReference type="Proteomes" id="UP000322214"/>
    </source>
</evidence>
<dbReference type="RefSeq" id="WP_148618668.1">
    <property type="nucleotide sequence ID" value="NZ_CP042912.1"/>
</dbReference>
<organism evidence="2 3">
    <name type="scientific">Mariniblastus fucicola</name>
    <dbReference type="NCBI Taxonomy" id="980251"/>
    <lineage>
        <taxon>Bacteria</taxon>
        <taxon>Pseudomonadati</taxon>
        <taxon>Planctomycetota</taxon>
        <taxon>Planctomycetia</taxon>
        <taxon>Pirellulales</taxon>
        <taxon>Pirellulaceae</taxon>
        <taxon>Mariniblastus</taxon>
    </lineage>
</organism>
<proteinExistence type="predicted"/>
<dbReference type="AlphaFoldDB" id="A0A5B9P8Z1"/>
<dbReference type="Gene3D" id="1.50.10.20">
    <property type="match status" value="2"/>
</dbReference>
<dbReference type="STRING" id="980251.GCA_001642875_01724"/>
<keyword evidence="3" id="KW-1185">Reference proteome</keyword>
<evidence type="ECO:0000313" key="2">
    <source>
        <dbReference type="EMBL" id="QEG21360.1"/>
    </source>
</evidence>
<dbReference type="EMBL" id="CP042912">
    <property type="protein sequence ID" value="QEG21360.1"/>
    <property type="molecule type" value="Genomic_DNA"/>
</dbReference>
<protein>
    <submittedName>
        <fullName evidence="2">Uncharacterized protein</fullName>
    </submittedName>
</protein>
<dbReference type="Proteomes" id="UP000322214">
    <property type="component" value="Chromosome"/>
</dbReference>
<keyword evidence="1" id="KW-0732">Signal</keyword>
<reference evidence="2 3" key="1">
    <citation type="submission" date="2019-08" db="EMBL/GenBank/DDBJ databases">
        <title>Deep-cultivation of Planctomycetes and their phenomic and genomic characterization uncovers novel biology.</title>
        <authorList>
            <person name="Wiegand S."/>
            <person name="Jogler M."/>
            <person name="Boedeker C."/>
            <person name="Pinto D."/>
            <person name="Vollmers J."/>
            <person name="Rivas-Marin E."/>
            <person name="Kohn T."/>
            <person name="Peeters S.H."/>
            <person name="Heuer A."/>
            <person name="Rast P."/>
            <person name="Oberbeckmann S."/>
            <person name="Bunk B."/>
            <person name="Jeske O."/>
            <person name="Meyerdierks A."/>
            <person name="Storesund J.E."/>
            <person name="Kallscheuer N."/>
            <person name="Luecker S."/>
            <person name="Lage O.M."/>
            <person name="Pohl T."/>
            <person name="Merkel B.J."/>
            <person name="Hornburger P."/>
            <person name="Mueller R.-W."/>
            <person name="Bruemmer F."/>
            <person name="Labrenz M."/>
            <person name="Spormann A.M."/>
            <person name="Op den Camp H."/>
            <person name="Overmann J."/>
            <person name="Amann R."/>
            <person name="Jetten M.S.M."/>
            <person name="Mascher T."/>
            <person name="Medema M.H."/>
            <person name="Devos D.P."/>
            <person name="Kaster A.-K."/>
            <person name="Ovreas L."/>
            <person name="Rohde M."/>
            <person name="Galperin M.Y."/>
            <person name="Jogler C."/>
        </authorList>
    </citation>
    <scope>NUCLEOTIDE SEQUENCE [LARGE SCALE GENOMIC DNA]</scope>
    <source>
        <strain evidence="2 3">FC18</strain>
    </source>
</reference>
<dbReference type="InterPro" id="IPR008930">
    <property type="entry name" value="Terpenoid_cyclase/PrenylTrfase"/>
</dbReference>
<feature type="signal peptide" evidence="1">
    <location>
        <begin position="1"/>
        <end position="23"/>
    </location>
</feature>
<dbReference type="KEGG" id="mff:MFFC18_12160"/>
<dbReference type="OrthoDB" id="250219at2"/>
<sequence length="388" mass="42349" precursor="true">MKLLFRTLMAIVISATMFTAAHGDEKDTLNDAVDWLVAQQDESGAFKSKHYGAMKQGAAMTSLVLYALSKTPEESQNRHPDSIEKAFDFLMPGTQTRKRVANPDGSLDHPVYCTALFLIAAKRLNRELDAELVDALLDFLIRSQCVESRGFEPANPNYGGWDVIGPDVMAGKTSGTNVSMASFVLEAFACYVPVQPEPNSSLDNMTVERVRESRQRAIDWLQRLHATGDDGGFHFSAQPGSALNKSTTEDGKPNAYASATCDGLLALHFAGQSDSEAFKSALKWIELNARANEVAGFDKTENGGWPKALRFYHWQSLARVVKACNSDASVVDVQWQRSLADEVLLSVAADAQDNGRFQNESSLMRENDPLIATSFAIVALASLTANGQ</sequence>
<accession>A0A5B9P8Z1</accession>
<gene>
    <name evidence="2" type="ORF">MFFC18_12160</name>
</gene>
<dbReference type="SUPFAM" id="SSF48239">
    <property type="entry name" value="Terpenoid cyclases/Protein prenyltransferases"/>
    <property type="match status" value="1"/>
</dbReference>
<evidence type="ECO:0000256" key="1">
    <source>
        <dbReference type="SAM" id="SignalP"/>
    </source>
</evidence>